<dbReference type="PANTHER" id="PTHR21240:SF28">
    <property type="entry name" value="ISO-OROTATE DECARBOXYLASE (EUROFUNG)"/>
    <property type="match status" value="1"/>
</dbReference>
<dbReference type="AlphaFoldDB" id="A0A0F6YJZ8"/>
<reference evidence="3 4" key="1">
    <citation type="submission" date="2015-03" db="EMBL/GenBank/DDBJ databases">
        <title>Genome assembly of Sandaracinus amylolyticus DSM 53668.</title>
        <authorList>
            <person name="Sharma G."/>
            <person name="Subramanian S."/>
        </authorList>
    </citation>
    <scope>NUCLEOTIDE SEQUENCE [LARGE SCALE GENOMIC DNA]</scope>
    <source>
        <strain evidence="3 4">DSM 53668</strain>
    </source>
</reference>
<dbReference type="Proteomes" id="UP000034883">
    <property type="component" value="Chromosome"/>
</dbReference>
<dbReference type="InterPro" id="IPR032465">
    <property type="entry name" value="ACMSD"/>
</dbReference>
<protein>
    <recommendedName>
        <fullName evidence="2">Amidohydrolase-related domain-containing protein</fullName>
    </recommendedName>
</protein>
<accession>A0A0F6YJZ8</accession>
<dbReference type="GO" id="GO:0016787">
    <property type="term" value="F:hydrolase activity"/>
    <property type="evidence" value="ECO:0007669"/>
    <property type="project" value="InterPro"/>
</dbReference>
<dbReference type="KEGG" id="samy:DB32_005437"/>
<feature type="domain" description="Amidohydrolase-related" evidence="2">
    <location>
        <begin position="102"/>
        <end position="364"/>
    </location>
</feature>
<gene>
    <name evidence="3" type="ORF">DB32_005437</name>
</gene>
<dbReference type="SUPFAM" id="SSF51556">
    <property type="entry name" value="Metallo-dependent hydrolases"/>
    <property type="match status" value="1"/>
</dbReference>
<evidence type="ECO:0000313" key="4">
    <source>
        <dbReference type="Proteomes" id="UP000034883"/>
    </source>
</evidence>
<name>A0A0F6YJZ8_9BACT</name>
<evidence type="ECO:0000259" key="2">
    <source>
        <dbReference type="Pfam" id="PF04909"/>
    </source>
</evidence>
<dbReference type="Pfam" id="PF04909">
    <property type="entry name" value="Amidohydro_2"/>
    <property type="match status" value="1"/>
</dbReference>
<dbReference type="EMBL" id="CP011125">
    <property type="protein sequence ID" value="AKF08288.1"/>
    <property type="molecule type" value="Genomic_DNA"/>
</dbReference>
<keyword evidence="4" id="KW-1185">Reference proteome</keyword>
<sequence length="373" mass="41563">MVAVAAMTIAIAWRVWPDAPRASTRRFADIPRIDVHVHVPPALAERALRTFREHGGVVMALNASGGHPNGGGLEESAEAMRRTNGALRPYCHLDLSRVERADFADYARRSLHACRDAGAVGLKVFKALGLGISLADGSLLAVDDPRLDVVFETAGELALPVLIHSGDPQAFFEPATRDNERWDELSAHPSWSFHGARPDGHGAWPSWREVFEQYERRVARHPRTRFLGAHFGNAPEEPETVARMLDAYPNLFVETGARIPEIGRHDPARMRALFVRHRERILFGTDFQIGARGTLVLGSAGREADPPSRVPVFYEAHFRYFETADRRFAHPTPIQGDWTIDGLDLPRDVLEDLYWRNATRLFGISAPPGRSTP</sequence>
<organism evidence="3 4">
    <name type="scientific">Sandaracinus amylolyticus</name>
    <dbReference type="NCBI Taxonomy" id="927083"/>
    <lineage>
        <taxon>Bacteria</taxon>
        <taxon>Pseudomonadati</taxon>
        <taxon>Myxococcota</taxon>
        <taxon>Polyangia</taxon>
        <taxon>Polyangiales</taxon>
        <taxon>Sandaracinaceae</taxon>
        <taxon>Sandaracinus</taxon>
    </lineage>
</organism>
<dbReference type="PANTHER" id="PTHR21240">
    <property type="entry name" value="2-AMINO-3-CARBOXYLMUCONATE-6-SEMIALDEHYDE DECARBOXYLASE"/>
    <property type="match status" value="1"/>
</dbReference>
<dbReference type="GO" id="GO:0016831">
    <property type="term" value="F:carboxy-lyase activity"/>
    <property type="evidence" value="ECO:0007669"/>
    <property type="project" value="InterPro"/>
</dbReference>
<dbReference type="STRING" id="927083.DB32_005437"/>
<dbReference type="GO" id="GO:0019748">
    <property type="term" value="P:secondary metabolic process"/>
    <property type="evidence" value="ECO:0007669"/>
    <property type="project" value="TreeGrafter"/>
</dbReference>
<dbReference type="InterPro" id="IPR032466">
    <property type="entry name" value="Metal_Hydrolase"/>
</dbReference>
<dbReference type="Gene3D" id="3.20.20.140">
    <property type="entry name" value="Metal-dependent hydrolases"/>
    <property type="match status" value="1"/>
</dbReference>
<evidence type="ECO:0000313" key="3">
    <source>
        <dbReference type="EMBL" id="AKF08288.1"/>
    </source>
</evidence>
<dbReference type="InterPro" id="IPR006680">
    <property type="entry name" value="Amidohydro-rel"/>
</dbReference>
<keyword evidence="1" id="KW-0456">Lyase</keyword>
<proteinExistence type="predicted"/>
<dbReference type="GO" id="GO:0005737">
    <property type="term" value="C:cytoplasm"/>
    <property type="evidence" value="ECO:0007669"/>
    <property type="project" value="TreeGrafter"/>
</dbReference>
<evidence type="ECO:0000256" key="1">
    <source>
        <dbReference type="ARBA" id="ARBA00023239"/>
    </source>
</evidence>